<organism evidence="3 4">
    <name type="scientific">Pseudooceanicola spongiae</name>
    <dbReference type="NCBI Taxonomy" id="2613965"/>
    <lineage>
        <taxon>Bacteria</taxon>
        <taxon>Pseudomonadati</taxon>
        <taxon>Pseudomonadota</taxon>
        <taxon>Alphaproteobacteria</taxon>
        <taxon>Rhodobacterales</taxon>
        <taxon>Paracoccaceae</taxon>
        <taxon>Pseudooceanicola</taxon>
    </lineage>
</organism>
<name>A0A7L9WPM8_9RHOB</name>
<evidence type="ECO:0000259" key="2">
    <source>
        <dbReference type="Pfam" id="PF00460"/>
    </source>
</evidence>
<dbReference type="AlphaFoldDB" id="A0A7L9WPM8"/>
<dbReference type="GO" id="GO:0009425">
    <property type="term" value="C:bacterial-type flagellum basal body"/>
    <property type="evidence" value="ECO:0007669"/>
    <property type="project" value="UniProtKB-SubCell"/>
</dbReference>
<keyword evidence="4" id="KW-1185">Reference proteome</keyword>
<evidence type="ECO:0000313" key="3">
    <source>
        <dbReference type="EMBL" id="QOL81892.1"/>
    </source>
</evidence>
<dbReference type="RefSeq" id="WP_193079806.1">
    <property type="nucleotide sequence ID" value="NZ_CP045201.1"/>
</dbReference>
<dbReference type="KEGG" id="pshq:F3W81_14305"/>
<dbReference type="Proteomes" id="UP000594118">
    <property type="component" value="Chromosome"/>
</dbReference>
<protein>
    <submittedName>
        <fullName evidence="3">FlgB family protein</fullName>
    </submittedName>
</protein>
<comment type="subcellular location">
    <subcellularLocation>
        <location evidence="1">Bacterial flagellum basal body</location>
    </subcellularLocation>
</comment>
<dbReference type="InterPro" id="IPR001444">
    <property type="entry name" value="Flag_bb_rod_N"/>
</dbReference>
<dbReference type="EMBL" id="CP045201">
    <property type="protein sequence ID" value="QOL81892.1"/>
    <property type="molecule type" value="Genomic_DNA"/>
</dbReference>
<evidence type="ECO:0000313" key="4">
    <source>
        <dbReference type="Proteomes" id="UP000594118"/>
    </source>
</evidence>
<dbReference type="NCBIfam" id="NF009270">
    <property type="entry name" value="PRK12627.1"/>
    <property type="match status" value="1"/>
</dbReference>
<reference evidence="3 4" key="1">
    <citation type="submission" date="2019-10" db="EMBL/GenBank/DDBJ databases">
        <title>Pseudopuniceibacterium sp. HQ09 islated from Antarctica.</title>
        <authorList>
            <person name="Liao L."/>
            <person name="Su S."/>
            <person name="Chen B."/>
            <person name="Yu Y."/>
        </authorList>
    </citation>
    <scope>NUCLEOTIDE SEQUENCE [LARGE SCALE GENOMIC DNA]</scope>
    <source>
        <strain evidence="3 4">HQ09</strain>
    </source>
</reference>
<evidence type="ECO:0000256" key="1">
    <source>
        <dbReference type="ARBA" id="ARBA00004117"/>
    </source>
</evidence>
<proteinExistence type="predicted"/>
<gene>
    <name evidence="3" type="ORF">F3W81_14305</name>
</gene>
<accession>A0A7L9WPM8</accession>
<dbReference type="Pfam" id="PF00460">
    <property type="entry name" value="Flg_bb_rod"/>
    <property type="match status" value="1"/>
</dbReference>
<sequence length="130" mass="14485">MFENLQIFRMSESMARHASQRQTVIAENMANADTPGFKARDIIPFPDAYDGSASSYGARATRASHLNGSVQDQGGYEPFQDRNMWTSPNGNSVSLEQQVLKSVEVQQQHSQALSIYRSALSIMRTSIGRR</sequence>
<feature type="domain" description="Flagellar basal body rod protein N-terminal" evidence="2">
    <location>
        <begin position="18"/>
        <end position="38"/>
    </location>
</feature>